<dbReference type="EMBL" id="JABEZZ010000008">
    <property type="protein sequence ID" value="MBA0591930.1"/>
    <property type="molecule type" value="Genomic_DNA"/>
</dbReference>
<comment type="caution">
    <text evidence="1">The sequence shown here is derived from an EMBL/GenBank/DDBJ whole genome shotgun (WGS) entry which is preliminary data.</text>
</comment>
<organism evidence="1 2">
    <name type="scientific">Gossypium raimondii</name>
    <name type="common">Peruvian cotton</name>
    <name type="synonym">Gossypium klotzschianum subsp. raimondii</name>
    <dbReference type="NCBI Taxonomy" id="29730"/>
    <lineage>
        <taxon>Eukaryota</taxon>
        <taxon>Viridiplantae</taxon>
        <taxon>Streptophyta</taxon>
        <taxon>Embryophyta</taxon>
        <taxon>Tracheophyta</taxon>
        <taxon>Spermatophyta</taxon>
        <taxon>Magnoliopsida</taxon>
        <taxon>eudicotyledons</taxon>
        <taxon>Gunneridae</taxon>
        <taxon>Pentapetalae</taxon>
        <taxon>rosids</taxon>
        <taxon>malvids</taxon>
        <taxon>Malvales</taxon>
        <taxon>Malvaceae</taxon>
        <taxon>Malvoideae</taxon>
        <taxon>Gossypium</taxon>
    </lineage>
</organism>
<accession>A0A7J8PSH9</accession>
<feature type="non-terminal residue" evidence="1">
    <location>
        <position position="1"/>
    </location>
</feature>
<dbReference type="Proteomes" id="UP000593578">
    <property type="component" value="Unassembled WGS sequence"/>
</dbReference>
<reference evidence="1 2" key="1">
    <citation type="journal article" date="2019" name="Genome Biol. Evol.">
        <title>Insights into the evolution of the New World diploid cottons (Gossypium, subgenus Houzingenia) based on genome sequencing.</title>
        <authorList>
            <person name="Grover C.E."/>
            <person name="Arick M.A. 2nd"/>
            <person name="Thrash A."/>
            <person name="Conover J.L."/>
            <person name="Sanders W.S."/>
            <person name="Peterson D.G."/>
            <person name="Frelichowski J.E."/>
            <person name="Scheffler J.A."/>
            <person name="Scheffler B.E."/>
            <person name="Wendel J.F."/>
        </authorList>
    </citation>
    <scope>NUCLEOTIDE SEQUENCE [LARGE SCALE GENOMIC DNA]</scope>
    <source>
        <strain evidence="1">8</strain>
        <tissue evidence="1">Leaf</tissue>
    </source>
</reference>
<evidence type="ECO:0000313" key="1">
    <source>
        <dbReference type="EMBL" id="MBA0591930.1"/>
    </source>
</evidence>
<gene>
    <name evidence="1" type="ORF">Gorai_008922</name>
</gene>
<dbReference type="AlphaFoldDB" id="A0A7J8PSH9"/>
<name>A0A7J8PSH9_GOSRA</name>
<sequence>MVGNIIKIDLKTDKGARGQFARFAVQIDLRKSFISKIKIGSRIHKVEYESLPIVFFGYGIFRQLKGDYPQPKIMENMEKRLGEAEDPIRLDQHENTVSIQERIENEKFWQVNKKAMGGLRMKNEGGGIEKTGTSSETLKIGPNVGSGQSKFATNGDVENIDGLVGMVPVRKTIQGMVDRLE</sequence>
<protein>
    <submittedName>
        <fullName evidence="1">Uncharacterized protein</fullName>
    </submittedName>
</protein>
<proteinExistence type="predicted"/>
<evidence type="ECO:0000313" key="2">
    <source>
        <dbReference type="Proteomes" id="UP000593578"/>
    </source>
</evidence>